<evidence type="ECO:0000313" key="2">
    <source>
        <dbReference type="EMBL" id="TQF09380.1"/>
    </source>
</evidence>
<feature type="domain" description="Thoeris protein ThsB TIR-like" evidence="1">
    <location>
        <begin position="8"/>
        <end position="103"/>
    </location>
</feature>
<dbReference type="Proteomes" id="UP000315369">
    <property type="component" value="Unassembled WGS sequence"/>
</dbReference>
<dbReference type="Gene3D" id="3.40.50.9200">
    <property type="entry name" value="Hypothetical protein MTH538"/>
    <property type="match status" value="1"/>
</dbReference>
<keyword evidence="3" id="KW-1185">Reference proteome</keyword>
<proteinExistence type="predicted"/>
<organism evidence="2 3">
    <name type="scientific">Myxococcus llanfairpwllgwyngyllgogerychwyrndrobwllllantysiliogogogochensis</name>
    <dbReference type="NCBI Taxonomy" id="2590453"/>
    <lineage>
        <taxon>Bacteria</taxon>
        <taxon>Pseudomonadati</taxon>
        <taxon>Myxococcota</taxon>
        <taxon>Myxococcia</taxon>
        <taxon>Myxococcales</taxon>
        <taxon>Cystobacterineae</taxon>
        <taxon>Myxococcaceae</taxon>
        <taxon>Myxococcus</taxon>
    </lineage>
</organism>
<reference evidence="2 3" key="1">
    <citation type="submission" date="2019-06" db="EMBL/GenBank/DDBJ databases">
        <authorList>
            <person name="Livingstone P."/>
            <person name="Whitworth D."/>
        </authorList>
    </citation>
    <scope>NUCLEOTIDE SEQUENCE [LARGE SCALE GENOMIC DNA]</scope>
    <source>
        <strain evidence="2 3">AM401</strain>
    </source>
</reference>
<gene>
    <name evidence="2" type="ORF">FJV41_44910</name>
</gene>
<dbReference type="Pfam" id="PF08937">
    <property type="entry name" value="ThsB_TIR"/>
    <property type="match status" value="1"/>
</dbReference>
<dbReference type="SUPFAM" id="SSF52206">
    <property type="entry name" value="Hypothetical protein MTH538"/>
    <property type="match status" value="1"/>
</dbReference>
<dbReference type="InterPro" id="IPR015032">
    <property type="entry name" value="ThsB__TIR-like_domain"/>
</dbReference>
<dbReference type="OrthoDB" id="9811746at2"/>
<dbReference type="EMBL" id="VIFM01000353">
    <property type="protein sequence ID" value="TQF09380.1"/>
    <property type="molecule type" value="Genomic_DNA"/>
</dbReference>
<protein>
    <submittedName>
        <fullName evidence="2">TIR domain-containing protein</fullName>
    </submittedName>
</protein>
<name>A0A540WK27_9BACT</name>
<comment type="caution">
    <text evidence="2">The sequence shown here is derived from an EMBL/GenBank/DDBJ whole genome shotgun (WGS) entry which is preliminary data.</text>
</comment>
<dbReference type="AlphaFoldDB" id="A0A540WK27"/>
<accession>A0A540WK27</accession>
<dbReference type="InterPro" id="IPR036490">
    <property type="entry name" value="ThsB_TIR-like_sf"/>
</dbReference>
<dbReference type="RefSeq" id="WP_141648786.1">
    <property type="nucleotide sequence ID" value="NZ_VIFM01000353.1"/>
</dbReference>
<evidence type="ECO:0000259" key="1">
    <source>
        <dbReference type="Pfam" id="PF08937"/>
    </source>
</evidence>
<sequence length="160" mass="17755">MSDTKHIFISHVHEDDVLLPKLKDLISKAGMEVRDGSINSDKPNNATNPDYIKEKFLKPHIDWASTLVVLITHNTAQSDWVNWEIQYAIEQGKKVVGVFAQGATDADIPEALRTHGDAVVVGWQSERVVDAINGKINSFDDPATGSPRTAPDYTVKRFNC</sequence>
<evidence type="ECO:0000313" key="3">
    <source>
        <dbReference type="Proteomes" id="UP000315369"/>
    </source>
</evidence>